<dbReference type="SMART" id="SM00267">
    <property type="entry name" value="GGDEF"/>
    <property type="match status" value="1"/>
</dbReference>
<dbReference type="InterPro" id="IPR029787">
    <property type="entry name" value="Nucleotide_cyclase"/>
</dbReference>
<sequence length="375" mass="41737">MVMKNTDRRESGSQKKENKDCGLPHSRGDIIQAQSSVFCEIGRILTSSLDPQEVFRRVMAVVLKYFSPQNWSLLMADQETGQMRFEIAMGVDEKKLSNFCLKKAEGIVGWVCMNNQPLVVPDVRKDLRFSPRVDQLLGFETRSVICIPVRNAHNQVIGAIELINKIGHGPENAVREFTEADLSILSAIGAFTGIAAENAHLHQKIRKLAIADALTGLYNRHYFYEMFQHKTERARRHGSSVCLMMMDVDGLKGINDSHGHLVGDRVLCEVADILTSSARKSDIVARLGGDEFVVLLPVSEASHGRMLSERIQQKITEWNRDAPIPGITLGLSIGIFASATATMTDMFEKADQHLYSRKALRQRGCAGHCSHPRPG</sequence>
<dbReference type="InterPro" id="IPR029016">
    <property type="entry name" value="GAF-like_dom_sf"/>
</dbReference>
<dbReference type="PANTHER" id="PTHR45138">
    <property type="entry name" value="REGULATORY COMPONENTS OF SENSORY TRANSDUCTION SYSTEM"/>
    <property type="match status" value="1"/>
</dbReference>
<evidence type="ECO:0000313" key="5">
    <source>
        <dbReference type="EMBL" id="GBC62059.1"/>
    </source>
</evidence>
<dbReference type="InterPro" id="IPR050469">
    <property type="entry name" value="Diguanylate_Cyclase"/>
</dbReference>
<proteinExistence type="predicted"/>
<comment type="caution">
    <text evidence="5">The sequence shown here is derived from an EMBL/GenBank/DDBJ whole genome shotgun (WGS) entry which is preliminary data.</text>
</comment>
<dbReference type="NCBIfam" id="TIGR00254">
    <property type="entry name" value="GGDEF"/>
    <property type="match status" value="1"/>
</dbReference>
<dbReference type="GO" id="GO:0043709">
    <property type="term" value="P:cell adhesion involved in single-species biofilm formation"/>
    <property type="evidence" value="ECO:0007669"/>
    <property type="project" value="TreeGrafter"/>
</dbReference>
<gene>
    <name evidence="5" type="ORF">DENIS_3022</name>
</gene>
<dbReference type="EMBL" id="BEXT01000001">
    <property type="protein sequence ID" value="GBC62059.1"/>
    <property type="molecule type" value="Genomic_DNA"/>
</dbReference>
<accession>A0A401FYL6</accession>
<evidence type="ECO:0000256" key="1">
    <source>
        <dbReference type="ARBA" id="ARBA00012528"/>
    </source>
</evidence>
<comment type="catalytic activity">
    <reaction evidence="2">
        <text>2 GTP = 3',3'-c-di-GMP + 2 diphosphate</text>
        <dbReference type="Rhea" id="RHEA:24898"/>
        <dbReference type="ChEBI" id="CHEBI:33019"/>
        <dbReference type="ChEBI" id="CHEBI:37565"/>
        <dbReference type="ChEBI" id="CHEBI:58805"/>
        <dbReference type="EC" id="2.7.7.65"/>
    </reaction>
</comment>
<dbReference type="InterPro" id="IPR003018">
    <property type="entry name" value="GAF"/>
</dbReference>
<evidence type="ECO:0000259" key="4">
    <source>
        <dbReference type="PROSITE" id="PS50887"/>
    </source>
</evidence>
<dbReference type="InterPro" id="IPR000160">
    <property type="entry name" value="GGDEF_dom"/>
</dbReference>
<dbReference type="Pfam" id="PF01590">
    <property type="entry name" value="GAF"/>
    <property type="match status" value="1"/>
</dbReference>
<organism evidence="5 6">
    <name type="scientific">Desulfonema ishimotonii</name>
    <dbReference type="NCBI Taxonomy" id="45657"/>
    <lineage>
        <taxon>Bacteria</taxon>
        <taxon>Pseudomonadati</taxon>
        <taxon>Thermodesulfobacteriota</taxon>
        <taxon>Desulfobacteria</taxon>
        <taxon>Desulfobacterales</taxon>
        <taxon>Desulfococcaceae</taxon>
        <taxon>Desulfonema</taxon>
    </lineage>
</organism>
<dbReference type="Pfam" id="PF00990">
    <property type="entry name" value="GGDEF"/>
    <property type="match status" value="1"/>
</dbReference>
<evidence type="ECO:0000256" key="3">
    <source>
        <dbReference type="SAM" id="MobiDB-lite"/>
    </source>
</evidence>
<dbReference type="SUPFAM" id="SSF55073">
    <property type="entry name" value="Nucleotide cyclase"/>
    <property type="match status" value="1"/>
</dbReference>
<dbReference type="GO" id="GO:1902201">
    <property type="term" value="P:negative regulation of bacterial-type flagellum-dependent cell motility"/>
    <property type="evidence" value="ECO:0007669"/>
    <property type="project" value="TreeGrafter"/>
</dbReference>
<name>A0A401FYL6_9BACT</name>
<reference evidence="6" key="1">
    <citation type="submission" date="2017-11" db="EMBL/GenBank/DDBJ databases">
        <authorList>
            <person name="Watanabe M."/>
            <person name="Kojima H."/>
        </authorList>
    </citation>
    <scope>NUCLEOTIDE SEQUENCE [LARGE SCALE GENOMIC DNA]</scope>
    <source>
        <strain evidence="6">Tokyo 01</strain>
    </source>
</reference>
<protein>
    <recommendedName>
        <fullName evidence="1">diguanylate cyclase</fullName>
        <ecNumber evidence="1">2.7.7.65</ecNumber>
    </recommendedName>
</protein>
<evidence type="ECO:0000313" key="6">
    <source>
        <dbReference type="Proteomes" id="UP000288096"/>
    </source>
</evidence>
<dbReference type="FunFam" id="3.30.70.270:FF:000001">
    <property type="entry name" value="Diguanylate cyclase domain protein"/>
    <property type="match status" value="1"/>
</dbReference>
<evidence type="ECO:0000256" key="2">
    <source>
        <dbReference type="ARBA" id="ARBA00034247"/>
    </source>
</evidence>
<keyword evidence="6" id="KW-1185">Reference proteome</keyword>
<feature type="domain" description="GGDEF" evidence="4">
    <location>
        <begin position="239"/>
        <end position="373"/>
    </location>
</feature>
<dbReference type="PROSITE" id="PS50887">
    <property type="entry name" value="GGDEF"/>
    <property type="match status" value="1"/>
</dbReference>
<dbReference type="RefSeq" id="WP_124329269.1">
    <property type="nucleotide sequence ID" value="NZ_BEXT01000001.1"/>
</dbReference>
<dbReference type="EC" id="2.7.7.65" evidence="1"/>
<dbReference type="Gene3D" id="3.30.450.40">
    <property type="match status" value="1"/>
</dbReference>
<dbReference type="GO" id="GO:0052621">
    <property type="term" value="F:diguanylate cyclase activity"/>
    <property type="evidence" value="ECO:0007669"/>
    <property type="project" value="UniProtKB-EC"/>
</dbReference>
<dbReference type="Gene3D" id="3.30.70.270">
    <property type="match status" value="1"/>
</dbReference>
<reference evidence="6" key="2">
    <citation type="submission" date="2019-01" db="EMBL/GenBank/DDBJ databases">
        <title>Genome sequence of Desulfonema ishimotonii strain Tokyo 01.</title>
        <authorList>
            <person name="Fukui M."/>
        </authorList>
    </citation>
    <scope>NUCLEOTIDE SEQUENCE [LARGE SCALE GENOMIC DNA]</scope>
    <source>
        <strain evidence="6">Tokyo 01</strain>
    </source>
</reference>
<dbReference type="GO" id="GO:0005886">
    <property type="term" value="C:plasma membrane"/>
    <property type="evidence" value="ECO:0007669"/>
    <property type="project" value="TreeGrafter"/>
</dbReference>
<dbReference type="Proteomes" id="UP000288096">
    <property type="component" value="Unassembled WGS sequence"/>
</dbReference>
<dbReference type="InterPro" id="IPR043128">
    <property type="entry name" value="Rev_trsase/Diguanyl_cyclase"/>
</dbReference>
<dbReference type="AlphaFoldDB" id="A0A401FYL6"/>
<dbReference type="SMART" id="SM00065">
    <property type="entry name" value="GAF"/>
    <property type="match status" value="1"/>
</dbReference>
<dbReference type="SUPFAM" id="SSF55781">
    <property type="entry name" value="GAF domain-like"/>
    <property type="match status" value="1"/>
</dbReference>
<dbReference type="OrthoDB" id="9759607at2"/>
<dbReference type="CDD" id="cd01949">
    <property type="entry name" value="GGDEF"/>
    <property type="match status" value="1"/>
</dbReference>
<dbReference type="PANTHER" id="PTHR45138:SF9">
    <property type="entry name" value="DIGUANYLATE CYCLASE DGCM-RELATED"/>
    <property type="match status" value="1"/>
</dbReference>
<feature type="region of interest" description="Disordered" evidence="3">
    <location>
        <begin position="1"/>
        <end position="26"/>
    </location>
</feature>